<feature type="domain" description="DNA methylase adenine-specific" evidence="5">
    <location>
        <begin position="318"/>
        <end position="507"/>
    </location>
</feature>
<accession>A0A4Y4B945</accession>
<evidence type="ECO:0000256" key="1">
    <source>
        <dbReference type="ARBA" id="ARBA00011900"/>
    </source>
</evidence>
<keyword evidence="2" id="KW-0489">Methyltransferase</keyword>
<sequence length="1103" mass="120943">MGEDGDSFMTDFAALVEAFGLAARTSLSGPGQAEAALSRPVANLVEGAGQLRGLKATVHEQVSELDQTVRPDFGVRVDGLLVGHIELKAPGISLDPSTYSPKSHNGKQWQRLSKLPNLLHTNGIEWRLWHYGELVQGPVFVGASDLLKLHGPLTAPASLTAMMGSFLEWAPIPITTASRLVEVIAPLAAMLREEVTLAIAAEKRAQRRGVDLDFLPFTGVARDWRALLFPSATDAEFADGFAQTVVFALVLAVSDGIDLSSTSLAKIARSLEKHYSLMGRALDLLTEHIGRTPVRVAVETIVRSLSTTRWTQITAKNSDVYLHLYEHFLGAYDSERRKKSGSYYTPVEIVDSMVRLTDLALKDFLSKPRGFRDSAVTVIDPAMGTGTFPLSILRHVAAEAAAEYGPGAAPEAVSSAVERMYGIEIQSGPFSVAELRISQALLEQDAALPAGGLNLYVADTLEDPNVGSDNELSYTLRLIATQRRKANAIKREKNIQVAIGNPPYKDKSGGAGGWIESGIDERTGKSPLDAFRSADNGQHQRHLNNLYVYFWRWATWKVFESTAGPDVAGGANGVVCFITATGYLTGPGFSGMREYLRRTCSHGWIINVSPEGKQPPAKNAVFGIETPVAIALFVRAEGTTPDTPADIKYATVHGTRSAKFQELQSVALTGDGWLDVHNDWTAPFTPKVTDYWNDLPALPDIMPWYSPGLAPNRPWVSGPSPAALRERVRQVVAEADPKRKAELFHETRDATLKKTKPPLPGPNTEQNTLVAFQDEVWVTDPKLARITYRSFDRQYVVADARLIHDPRRPLWQAQVPGQVYVVEQHSIHPQQGPALYFSPYIPDLNAFNNRGGRTFASLHPDGTENLAPGLKSALETTLGVTVERSDFTYYLAAVTGNAGFVRAFNDELRTPGIRVPITSDSQLWCRAVELGKYIVWLHTWGERGLDTHPEELAADPAAGVSYTTPVGAEMPETMLYDENSRELRVGAGRWTGVEKQVWEFEVGGVRVVDSWFGYRRRTPKGKKSSPLDEIVETTWLPEWSQDLTEILKALSRLTAIGPMQSALLDQILASDVLTKADLVGLGVTWPTQKSDRRPKTVSTDGLF</sequence>
<evidence type="ECO:0000313" key="7">
    <source>
        <dbReference type="EMBL" id="GEC77101.1"/>
    </source>
</evidence>
<comment type="catalytic activity">
    <reaction evidence="4">
        <text>a 2'-deoxyadenosine in DNA + S-adenosyl-L-methionine = an N(6)-methyl-2'-deoxyadenosine in DNA + S-adenosyl-L-homocysteine + H(+)</text>
        <dbReference type="Rhea" id="RHEA:15197"/>
        <dbReference type="Rhea" id="RHEA-COMP:12418"/>
        <dbReference type="Rhea" id="RHEA-COMP:12419"/>
        <dbReference type="ChEBI" id="CHEBI:15378"/>
        <dbReference type="ChEBI" id="CHEBI:57856"/>
        <dbReference type="ChEBI" id="CHEBI:59789"/>
        <dbReference type="ChEBI" id="CHEBI:90615"/>
        <dbReference type="ChEBI" id="CHEBI:90616"/>
        <dbReference type="EC" id="2.1.1.72"/>
    </reaction>
</comment>
<proteinExistence type="predicted"/>
<dbReference type="Proteomes" id="UP000317410">
    <property type="component" value="Unassembled WGS sequence"/>
</dbReference>
<comment type="caution">
    <text evidence="7">The sequence shown here is derived from an EMBL/GenBank/DDBJ whole genome shotgun (WGS) entry which is preliminary data.</text>
</comment>
<dbReference type="EC" id="2.1.1.72" evidence="1"/>
<dbReference type="GO" id="GO:0032259">
    <property type="term" value="P:methylation"/>
    <property type="evidence" value="ECO:0007669"/>
    <property type="project" value="UniProtKB-KW"/>
</dbReference>
<dbReference type="PRINTS" id="PR00507">
    <property type="entry name" value="N12N6MTFRASE"/>
</dbReference>
<evidence type="ECO:0000259" key="5">
    <source>
        <dbReference type="Pfam" id="PF02384"/>
    </source>
</evidence>
<gene>
    <name evidence="7" type="ORF">MLI01_32460</name>
</gene>
<keyword evidence="3" id="KW-0808">Transferase</keyword>
<dbReference type="GO" id="GO:0009007">
    <property type="term" value="F:site-specific DNA-methyltransferase (adenine-specific) activity"/>
    <property type="evidence" value="ECO:0007669"/>
    <property type="project" value="UniProtKB-EC"/>
</dbReference>
<dbReference type="InterPro" id="IPR050953">
    <property type="entry name" value="N4_N6_ade-DNA_methylase"/>
</dbReference>
<protein>
    <recommendedName>
        <fullName evidence="1">site-specific DNA-methyltransferase (adenine-specific)</fullName>
        <ecNumber evidence="1">2.1.1.72</ecNumber>
    </recommendedName>
</protein>
<dbReference type="GO" id="GO:0008170">
    <property type="term" value="F:N-methyltransferase activity"/>
    <property type="evidence" value="ECO:0007669"/>
    <property type="project" value="InterPro"/>
</dbReference>
<organism evidence="7 8">
    <name type="scientific">Microbacterium maritypicum</name>
    <name type="common">Microbacterium liquefaciens</name>
    <dbReference type="NCBI Taxonomy" id="33918"/>
    <lineage>
        <taxon>Bacteria</taxon>
        <taxon>Bacillati</taxon>
        <taxon>Actinomycetota</taxon>
        <taxon>Actinomycetes</taxon>
        <taxon>Micrococcales</taxon>
        <taxon>Microbacteriaceae</taxon>
        <taxon>Microbacterium</taxon>
    </lineage>
</organism>
<feature type="domain" description="Type ISP restriction-modification enzyme LLaBIII C-terminal specificity" evidence="6">
    <location>
        <begin position="700"/>
        <end position="1039"/>
    </location>
</feature>
<dbReference type="GO" id="GO:0003677">
    <property type="term" value="F:DNA binding"/>
    <property type="evidence" value="ECO:0007669"/>
    <property type="project" value="InterPro"/>
</dbReference>
<name>A0A4Y4B945_MICMQ</name>
<evidence type="ECO:0000256" key="4">
    <source>
        <dbReference type="ARBA" id="ARBA00047942"/>
    </source>
</evidence>
<evidence type="ECO:0000256" key="3">
    <source>
        <dbReference type="ARBA" id="ARBA00022679"/>
    </source>
</evidence>
<reference evidence="7 8" key="1">
    <citation type="submission" date="2019-06" db="EMBL/GenBank/DDBJ databases">
        <title>Whole genome shotgun sequence of Microbacterium liquefaciens NBRC 15037.</title>
        <authorList>
            <person name="Hosoyama A."/>
            <person name="Uohara A."/>
            <person name="Ohji S."/>
            <person name="Ichikawa N."/>
        </authorList>
    </citation>
    <scope>NUCLEOTIDE SEQUENCE [LARGE SCALE GENOMIC DNA]</scope>
    <source>
        <strain evidence="7 8">NBRC 15037</strain>
    </source>
</reference>
<dbReference type="Pfam" id="PF18135">
    <property type="entry name" value="Type_ISP_C"/>
    <property type="match status" value="1"/>
</dbReference>
<evidence type="ECO:0000259" key="6">
    <source>
        <dbReference type="Pfam" id="PF18135"/>
    </source>
</evidence>
<dbReference type="EMBL" id="BJNQ01000045">
    <property type="protein sequence ID" value="GEC77101.1"/>
    <property type="molecule type" value="Genomic_DNA"/>
</dbReference>
<dbReference type="PANTHER" id="PTHR33841:SF1">
    <property type="entry name" value="DNA METHYLTRANSFERASE A"/>
    <property type="match status" value="1"/>
</dbReference>
<dbReference type="SUPFAM" id="SSF53335">
    <property type="entry name" value="S-adenosyl-L-methionine-dependent methyltransferases"/>
    <property type="match status" value="1"/>
</dbReference>
<dbReference type="Gene3D" id="3.40.50.150">
    <property type="entry name" value="Vaccinia Virus protein VP39"/>
    <property type="match status" value="1"/>
</dbReference>
<dbReference type="PANTHER" id="PTHR33841">
    <property type="entry name" value="DNA METHYLTRANSFERASE YEEA-RELATED"/>
    <property type="match status" value="1"/>
</dbReference>
<evidence type="ECO:0000256" key="2">
    <source>
        <dbReference type="ARBA" id="ARBA00022603"/>
    </source>
</evidence>
<dbReference type="InterPro" id="IPR003356">
    <property type="entry name" value="DNA_methylase_A-5"/>
</dbReference>
<dbReference type="AlphaFoldDB" id="A0A4Y4B945"/>
<dbReference type="InterPro" id="IPR041635">
    <property type="entry name" value="Type_ISP_LLaBIII_C"/>
</dbReference>
<dbReference type="InterPro" id="IPR029063">
    <property type="entry name" value="SAM-dependent_MTases_sf"/>
</dbReference>
<dbReference type="Pfam" id="PF02384">
    <property type="entry name" value="N6_Mtase"/>
    <property type="match status" value="1"/>
</dbReference>
<evidence type="ECO:0000313" key="8">
    <source>
        <dbReference type="Proteomes" id="UP000317410"/>
    </source>
</evidence>